<protein>
    <submittedName>
        <fullName evidence="1">Uncharacterized protein</fullName>
    </submittedName>
</protein>
<proteinExistence type="predicted"/>
<dbReference type="EMBL" id="JABSTQ010010383">
    <property type="protein sequence ID" value="KAG0421318.1"/>
    <property type="molecule type" value="Genomic_DNA"/>
</dbReference>
<comment type="caution">
    <text evidence="1">The sequence shown here is derived from an EMBL/GenBank/DDBJ whole genome shotgun (WGS) entry which is preliminary data.</text>
</comment>
<sequence length="214" mass="22558">PFYVAPPVESTTSEATSESVSTTSAEPRTPPVLACRPGEFNCHDGEHCVPTALLCDGVQDCPNGLDEKCGDLNQCEQSTVFCPSGFPERCIGRDLLCNGRVDCSDGSDESLCGNCPVSFCHNGGHCDVVNAGRPTCTCPDGASGERCQNIAGGSADLQQHSTSSTGWAIAVPVVLILVGVAIIGFLYQRRRKAMLRSPPLILNNPSYDTSSSEM</sequence>
<evidence type="ECO:0000313" key="2">
    <source>
        <dbReference type="Proteomes" id="UP000805193"/>
    </source>
</evidence>
<feature type="non-terminal residue" evidence="1">
    <location>
        <position position="1"/>
    </location>
</feature>
<accession>A0AC60PK82</accession>
<name>A0AC60PK82_IXOPE</name>
<evidence type="ECO:0000313" key="1">
    <source>
        <dbReference type="EMBL" id="KAG0421318.1"/>
    </source>
</evidence>
<organism evidence="1 2">
    <name type="scientific">Ixodes persulcatus</name>
    <name type="common">Taiga tick</name>
    <dbReference type="NCBI Taxonomy" id="34615"/>
    <lineage>
        <taxon>Eukaryota</taxon>
        <taxon>Metazoa</taxon>
        <taxon>Ecdysozoa</taxon>
        <taxon>Arthropoda</taxon>
        <taxon>Chelicerata</taxon>
        <taxon>Arachnida</taxon>
        <taxon>Acari</taxon>
        <taxon>Parasitiformes</taxon>
        <taxon>Ixodida</taxon>
        <taxon>Ixodoidea</taxon>
        <taxon>Ixodidae</taxon>
        <taxon>Ixodinae</taxon>
        <taxon>Ixodes</taxon>
    </lineage>
</organism>
<feature type="non-terminal residue" evidence="1">
    <location>
        <position position="214"/>
    </location>
</feature>
<reference evidence="1 2" key="1">
    <citation type="journal article" date="2020" name="Cell">
        <title>Large-Scale Comparative Analyses of Tick Genomes Elucidate Their Genetic Diversity and Vector Capacities.</title>
        <authorList>
            <consortium name="Tick Genome and Microbiome Consortium (TIGMIC)"/>
            <person name="Jia N."/>
            <person name="Wang J."/>
            <person name="Shi W."/>
            <person name="Du L."/>
            <person name="Sun Y."/>
            <person name="Zhan W."/>
            <person name="Jiang J.F."/>
            <person name="Wang Q."/>
            <person name="Zhang B."/>
            <person name="Ji P."/>
            <person name="Bell-Sakyi L."/>
            <person name="Cui X.M."/>
            <person name="Yuan T.T."/>
            <person name="Jiang B.G."/>
            <person name="Yang W.F."/>
            <person name="Lam T.T."/>
            <person name="Chang Q.C."/>
            <person name="Ding S.J."/>
            <person name="Wang X.J."/>
            <person name="Zhu J.G."/>
            <person name="Ruan X.D."/>
            <person name="Zhao L."/>
            <person name="Wei J.T."/>
            <person name="Ye R.Z."/>
            <person name="Que T.C."/>
            <person name="Du C.H."/>
            <person name="Zhou Y.H."/>
            <person name="Cheng J.X."/>
            <person name="Dai P.F."/>
            <person name="Guo W.B."/>
            <person name="Han X.H."/>
            <person name="Huang E.J."/>
            <person name="Li L.F."/>
            <person name="Wei W."/>
            <person name="Gao Y.C."/>
            <person name="Liu J.Z."/>
            <person name="Shao H.Z."/>
            <person name="Wang X."/>
            <person name="Wang C.C."/>
            <person name="Yang T.C."/>
            <person name="Huo Q.B."/>
            <person name="Li W."/>
            <person name="Chen H.Y."/>
            <person name="Chen S.E."/>
            <person name="Zhou L.G."/>
            <person name="Ni X.B."/>
            <person name="Tian J.H."/>
            <person name="Sheng Y."/>
            <person name="Liu T."/>
            <person name="Pan Y.S."/>
            <person name="Xia L.Y."/>
            <person name="Li J."/>
            <person name="Zhao F."/>
            <person name="Cao W.C."/>
        </authorList>
    </citation>
    <scope>NUCLEOTIDE SEQUENCE [LARGE SCALE GENOMIC DNA]</scope>
    <source>
        <strain evidence="1">Iper-2018</strain>
    </source>
</reference>
<keyword evidence="2" id="KW-1185">Reference proteome</keyword>
<dbReference type="Proteomes" id="UP000805193">
    <property type="component" value="Unassembled WGS sequence"/>
</dbReference>
<gene>
    <name evidence="1" type="ORF">HPB47_002778</name>
</gene>